<protein>
    <recommendedName>
        <fullName evidence="3">DUF72 domain-containing protein</fullName>
    </recommendedName>
</protein>
<dbReference type="InterPro" id="IPR036520">
    <property type="entry name" value="UPF0759_sf"/>
</dbReference>
<dbReference type="RefSeq" id="WP_002690998.1">
    <property type="nucleotide sequence ID" value="NZ_JH600070.1"/>
</dbReference>
<sequence length="301" mass="34500">MDFGKVKNLHNIQFKLPPTPLFTQTQLQQAQVTNTTIYVGCPVWAHKAWVGTLYPAYAKEKDFLSYYAQQFNTIELNSTHYHIPDSATTQRWKQSVPTHFRFCPKLPQEISHRQLLTGETQALTQTFCQAMLELKPVLGMCFLQLPPTFSPTQFPLLLNFLDTFPADIPLAVEFRHPAWFKAGYFATIAQVLAEKQIATVITDVAGRRDVLHQYLSTSTAFIRFVGNALDPTDYQRIDEWVTCLSTWIHHGLENLYFFAHEPDNTLSPQLAHYFITQLNQRCGLQIPLPHLQAVNTQGNLF</sequence>
<dbReference type="STRING" id="395493.BegalDRAFT_2813"/>
<evidence type="ECO:0000313" key="1">
    <source>
        <dbReference type="EMBL" id="EIJ43648.1"/>
    </source>
</evidence>
<evidence type="ECO:0000313" key="2">
    <source>
        <dbReference type="Proteomes" id="UP000005744"/>
    </source>
</evidence>
<keyword evidence="2" id="KW-1185">Reference proteome</keyword>
<dbReference type="eggNOG" id="COG1801">
    <property type="taxonomic scope" value="Bacteria"/>
</dbReference>
<dbReference type="SUPFAM" id="SSF117396">
    <property type="entry name" value="TM1631-like"/>
    <property type="match status" value="1"/>
</dbReference>
<dbReference type="EMBL" id="JH600070">
    <property type="protein sequence ID" value="EIJ43648.1"/>
    <property type="molecule type" value="Genomic_DNA"/>
</dbReference>
<dbReference type="PANTHER" id="PTHR30348:SF9">
    <property type="entry name" value="UPF0759 PROTEIN YECE"/>
    <property type="match status" value="1"/>
</dbReference>
<dbReference type="Gene3D" id="3.20.20.410">
    <property type="entry name" value="Protein of unknown function UPF0759"/>
    <property type="match status" value="1"/>
</dbReference>
<proteinExistence type="predicted"/>
<organism evidence="1 2">
    <name type="scientific">Beggiatoa alba B18LD</name>
    <dbReference type="NCBI Taxonomy" id="395493"/>
    <lineage>
        <taxon>Bacteria</taxon>
        <taxon>Pseudomonadati</taxon>
        <taxon>Pseudomonadota</taxon>
        <taxon>Gammaproteobacteria</taxon>
        <taxon>Thiotrichales</taxon>
        <taxon>Thiotrichaceae</taxon>
        <taxon>Beggiatoa</taxon>
    </lineage>
</organism>
<dbReference type="Proteomes" id="UP000005744">
    <property type="component" value="Unassembled WGS sequence"/>
</dbReference>
<accession>I3CJ55</accession>
<dbReference type="HOGENOM" id="CLU_046519_2_0_6"/>
<dbReference type="Pfam" id="PF01904">
    <property type="entry name" value="DUF72"/>
    <property type="match status" value="1"/>
</dbReference>
<dbReference type="AlphaFoldDB" id="I3CJ55"/>
<reference evidence="1 2" key="1">
    <citation type="submission" date="2011-11" db="EMBL/GenBank/DDBJ databases">
        <title>Improved High-Quality Draft sequence of Beggiatoa alba B18lD.</title>
        <authorList>
            <consortium name="US DOE Joint Genome Institute"/>
            <person name="Lucas S."/>
            <person name="Han J."/>
            <person name="Lapidus A."/>
            <person name="Cheng J.-F."/>
            <person name="Goodwin L."/>
            <person name="Pitluck S."/>
            <person name="Peters L."/>
            <person name="Mikhailova N."/>
            <person name="Held B."/>
            <person name="Detter J.C."/>
            <person name="Han C."/>
            <person name="Tapia R."/>
            <person name="Land M."/>
            <person name="Hauser L."/>
            <person name="Kyrpides N."/>
            <person name="Ivanova N."/>
            <person name="Pagani I."/>
            <person name="Samuel K."/>
            <person name="Teske A."/>
            <person name="Mueller J."/>
            <person name="Woyke T."/>
        </authorList>
    </citation>
    <scope>NUCLEOTIDE SEQUENCE [LARGE SCALE GENOMIC DNA]</scope>
    <source>
        <strain evidence="1 2">B18LD</strain>
    </source>
</reference>
<dbReference type="InterPro" id="IPR002763">
    <property type="entry name" value="DUF72"/>
</dbReference>
<name>I3CJ55_9GAMM</name>
<gene>
    <name evidence="1" type="ORF">BegalDRAFT_2813</name>
</gene>
<evidence type="ECO:0008006" key="3">
    <source>
        <dbReference type="Google" id="ProtNLM"/>
    </source>
</evidence>
<dbReference type="PANTHER" id="PTHR30348">
    <property type="entry name" value="UNCHARACTERIZED PROTEIN YECE"/>
    <property type="match status" value="1"/>
</dbReference>
<dbReference type="OrthoDB" id="9780310at2"/>